<organism evidence="1">
    <name type="scientific">Mycobacterium leprae</name>
    <dbReference type="NCBI Taxonomy" id="1769"/>
    <lineage>
        <taxon>Bacteria</taxon>
        <taxon>Bacillati</taxon>
        <taxon>Actinomycetota</taxon>
        <taxon>Actinomycetes</taxon>
        <taxon>Mycobacteriales</taxon>
        <taxon>Mycobacteriaceae</taxon>
        <taxon>Mycobacterium</taxon>
    </lineage>
</organism>
<protein>
    <submittedName>
        <fullName evidence="1">Uncharacterized protein MLCL622.31c</fullName>
    </submittedName>
</protein>
<accession>O06094</accession>
<proteinExistence type="predicted"/>
<name>O06094_MYCLR</name>
<reference evidence="1" key="1">
    <citation type="journal article" date="1993" name="Mol. Microbiol.">
        <title>Use of an ordered cosmid library to deduce the genomic organization of Mycobacterium leprae.</title>
        <authorList>
            <person name="Eiglmeier K."/>
            <person name="Honore N."/>
            <person name="Woods S.A."/>
            <person name="Caudron B."/>
            <person name="Cole S.T."/>
        </authorList>
    </citation>
    <scope>NUCLEOTIDE SEQUENCE</scope>
</reference>
<dbReference type="EMBL" id="Z95398">
    <property type="protein sequence ID" value="CAB08791.1"/>
    <property type="molecule type" value="Genomic_DNA"/>
</dbReference>
<gene>
    <name evidence="1" type="primary">MLCL622.31c</name>
</gene>
<sequence>MTGVEIQSWVDRRSPRINVWGPLRSPEPSISPLFPLLCHGVFCKLSKGQLVGASDWIGNWEQPCWLLSSQPRQVLSAESSACSNWVVASMVRRRRQLHTESLIALLSRVMPWQSSYWVNVRLPSACGNWPKLFFGYPGSLRSWLLGKKRWM</sequence>
<dbReference type="AlphaFoldDB" id="O06094"/>
<reference evidence="1" key="2">
    <citation type="submission" date="1997-05" db="EMBL/GenBank/DDBJ databases">
        <authorList>
            <person name="Hamlin N."/>
            <person name="Churcher C.M."/>
        </authorList>
    </citation>
    <scope>NUCLEOTIDE SEQUENCE</scope>
</reference>
<evidence type="ECO:0000313" key="1">
    <source>
        <dbReference type="EMBL" id="CAB08791.1"/>
    </source>
</evidence>
<reference evidence="1" key="3">
    <citation type="submission" date="1997-05" db="EMBL/GenBank/DDBJ databases">
        <authorList>
            <person name="Parkhill J."/>
            <person name="Barrell B.G."/>
            <person name="Rajandream M.A."/>
        </authorList>
    </citation>
    <scope>NUCLEOTIDE SEQUENCE</scope>
</reference>